<dbReference type="PROSITE" id="PS51257">
    <property type="entry name" value="PROKAR_LIPOPROTEIN"/>
    <property type="match status" value="1"/>
</dbReference>
<gene>
    <name evidence="1" type="ORF">OESDEN_06179</name>
</gene>
<keyword evidence="2" id="KW-1185">Reference proteome</keyword>
<proteinExistence type="predicted"/>
<evidence type="ECO:0000313" key="2">
    <source>
        <dbReference type="Proteomes" id="UP000053660"/>
    </source>
</evidence>
<protein>
    <submittedName>
        <fullName evidence="1">Uncharacterized protein</fullName>
    </submittedName>
</protein>
<dbReference type="AlphaFoldDB" id="A0A0B1T8J0"/>
<dbReference type="Proteomes" id="UP000053660">
    <property type="component" value="Unassembled WGS sequence"/>
</dbReference>
<evidence type="ECO:0000313" key="1">
    <source>
        <dbReference type="EMBL" id="KHJ93898.1"/>
    </source>
</evidence>
<name>A0A0B1T8J0_OESDE</name>
<accession>A0A0B1T8J0</accession>
<organism evidence="1 2">
    <name type="scientific">Oesophagostomum dentatum</name>
    <name type="common">Nodular worm</name>
    <dbReference type="NCBI Taxonomy" id="61180"/>
    <lineage>
        <taxon>Eukaryota</taxon>
        <taxon>Metazoa</taxon>
        <taxon>Ecdysozoa</taxon>
        <taxon>Nematoda</taxon>
        <taxon>Chromadorea</taxon>
        <taxon>Rhabditida</taxon>
        <taxon>Rhabditina</taxon>
        <taxon>Rhabditomorpha</taxon>
        <taxon>Strongyloidea</taxon>
        <taxon>Strongylidae</taxon>
        <taxon>Oesophagostomum</taxon>
    </lineage>
</organism>
<reference evidence="1 2" key="1">
    <citation type="submission" date="2014-03" db="EMBL/GenBank/DDBJ databases">
        <title>Draft genome of the hookworm Oesophagostomum dentatum.</title>
        <authorList>
            <person name="Mitreva M."/>
        </authorList>
    </citation>
    <scope>NUCLEOTIDE SEQUENCE [LARGE SCALE GENOMIC DNA]</scope>
    <source>
        <strain evidence="1 2">OD-Hann</strain>
    </source>
</reference>
<dbReference type="EMBL" id="KN550552">
    <property type="protein sequence ID" value="KHJ93898.1"/>
    <property type="molecule type" value="Genomic_DNA"/>
</dbReference>
<sequence length="40" mass="4534">MAVEKEEFERAPSTAFPISLLIGGCSTVQRIFQNVLWLDH</sequence>